<dbReference type="EMBL" id="JAINVV010000011">
    <property type="protein sequence ID" value="MBY8825114.1"/>
    <property type="molecule type" value="Genomic_DNA"/>
</dbReference>
<keyword evidence="5 9" id="KW-0798">TonB box</keyword>
<feature type="domain" description="TonB-dependent receptor plug" evidence="12">
    <location>
        <begin position="64"/>
        <end position="176"/>
    </location>
</feature>
<proteinExistence type="inferred from homology"/>
<gene>
    <name evidence="13" type="ORF">K7G82_22625</name>
</gene>
<evidence type="ECO:0000259" key="11">
    <source>
        <dbReference type="Pfam" id="PF00593"/>
    </source>
</evidence>
<evidence type="ECO:0000256" key="3">
    <source>
        <dbReference type="ARBA" id="ARBA00022452"/>
    </source>
</evidence>
<evidence type="ECO:0000256" key="5">
    <source>
        <dbReference type="ARBA" id="ARBA00023077"/>
    </source>
</evidence>
<evidence type="ECO:0000256" key="2">
    <source>
        <dbReference type="ARBA" id="ARBA00022448"/>
    </source>
</evidence>
<dbReference type="InterPro" id="IPR012910">
    <property type="entry name" value="Plug_dom"/>
</dbReference>
<dbReference type="InterPro" id="IPR036942">
    <property type="entry name" value="Beta-barrel_TonB_sf"/>
</dbReference>
<evidence type="ECO:0000256" key="10">
    <source>
        <dbReference type="SAM" id="SignalP"/>
    </source>
</evidence>
<name>A0ABS7PUU2_9SPHN</name>
<evidence type="ECO:0000259" key="12">
    <source>
        <dbReference type="Pfam" id="PF07715"/>
    </source>
</evidence>
<evidence type="ECO:0000256" key="9">
    <source>
        <dbReference type="RuleBase" id="RU003357"/>
    </source>
</evidence>
<comment type="subcellular location">
    <subcellularLocation>
        <location evidence="1 8">Cell outer membrane</location>
        <topology evidence="1 8">Multi-pass membrane protein</topology>
    </subcellularLocation>
</comment>
<dbReference type="InterPro" id="IPR037066">
    <property type="entry name" value="Plug_dom_sf"/>
</dbReference>
<dbReference type="PROSITE" id="PS52016">
    <property type="entry name" value="TONB_DEPENDENT_REC_3"/>
    <property type="match status" value="1"/>
</dbReference>
<dbReference type="PANTHER" id="PTHR47234">
    <property type="match status" value="1"/>
</dbReference>
<dbReference type="InterPro" id="IPR039426">
    <property type="entry name" value="TonB-dep_rcpt-like"/>
</dbReference>
<organism evidence="13 14">
    <name type="scientific">Sphingomonas colocasiae</name>
    <dbReference type="NCBI Taxonomy" id="1848973"/>
    <lineage>
        <taxon>Bacteria</taxon>
        <taxon>Pseudomonadati</taxon>
        <taxon>Pseudomonadota</taxon>
        <taxon>Alphaproteobacteria</taxon>
        <taxon>Sphingomonadales</taxon>
        <taxon>Sphingomonadaceae</taxon>
        <taxon>Sphingomonas</taxon>
    </lineage>
</organism>
<evidence type="ECO:0000256" key="7">
    <source>
        <dbReference type="ARBA" id="ARBA00023237"/>
    </source>
</evidence>
<dbReference type="Proteomes" id="UP000706039">
    <property type="component" value="Unassembled WGS sequence"/>
</dbReference>
<dbReference type="SUPFAM" id="SSF56935">
    <property type="entry name" value="Porins"/>
    <property type="match status" value="1"/>
</dbReference>
<accession>A0ABS7PUU2</accession>
<keyword evidence="4 8" id="KW-0812">Transmembrane</keyword>
<keyword evidence="2 8" id="KW-0813">Transport</keyword>
<feature type="signal peptide" evidence="10">
    <location>
        <begin position="1"/>
        <end position="24"/>
    </location>
</feature>
<dbReference type="Pfam" id="PF07715">
    <property type="entry name" value="Plug"/>
    <property type="match status" value="1"/>
</dbReference>
<keyword evidence="7 8" id="KW-0998">Cell outer membrane</keyword>
<evidence type="ECO:0000256" key="4">
    <source>
        <dbReference type="ARBA" id="ARBA00022692"/>
    </source>
</evidence>
<keyword evidence="10" id="KW-0732">Signal</keyword>
<protein>
    <submittedName>
        <fullName evidence="13">TonB-dependent receptor</fullName>
    </submittedName>
</protein>
<sequence>MSFTRNLKSLAGVALWVMAVPALAQTAPADQSPAQSTDAPDGVDAAEDEGLITITGSRIKGNFEAPTPVLAIGTELIDQRGTTNIANVLNEIPAFTGTLTPASTNLNSRQNGVNVVDLRGLGTNRNLVLINGRRATPFDEFENVDLNVVPSLAIQRVDVVTGGASAAYGSDAVSGVINLIYDERLEGLKLNAQYGISDKGDADNLRLSAAWGGAFGGGRGHFLLAADYDDNKGIPKASARKWQRRSPAIVSNPANTGANDGIPQFIFRDNAVLFLGSPNGVTLPGGATGNLEFFPDGTARQRVLGEMGGTLMIGGSGSRLADQTALVVPTQRFNVLAAVNYDVADGVNAFAEASFARSKSRGALVNAFSFGDVTITPDNPYLPANVAALGESFSLFRTFEEFPPITSASVTESMRFVGGLKGNIGSKWNWEVSGQYGRTDFSNKQYNNMIVGNLIRAADVVRIGGVDSCRVNVNADPADNDPACVPINLFGKGSPSQAAIDYITETGISNTRIEQSVFAAEIGGELFNGWAGPILATVGGEHRRQKLHRTVNAPNANEEFLIVNAQPLDGKYDVTEGFAEIAVPLLDGAQKLDFNGAARYTHYSTMGNVVTWKAGLTFEPVSFLRFRGTISRDIRAPSIGESFVETVLLFTNLSNPFVGGSGTSLVKVPLSGNPNLKEERALTKTFGAVLTAGSFRASLDWWDIDLKGAIGSLAPQDIVNRCYAGEQDICSLITFGPGQTLEEVKQQNLNLGTYKLQGLDFEARYGMELGAGRLNLGAVASYLIHKKIAPSGGAPLDVAGEVGGRNAGGMPDFKATLSANYETDRWGTFLQARYIDGGVYDVTFGPEDLSKEDNNIGAVVYVDMSVKYKLDGLVGKNAEIYAGVDNLFDRKPPVAPVDFISNSATNASIYDVIGRKFYVGVRANF</sequence>
<evidence type="ECO:0000256" key="1">
    <source>
        <dbReference type="ARBA" id="ARBA00004571"/>
    </source>
</evidence>
<reference evidence="13 14" key="1">
    <citation type="submission" date="2021-08" db="EMBL/GenBank/DDBJ databases">
        <authorList>
            <person name="Tuo L."/>
        </authorList>
    </citation>
    <scope>NUCLEOTIDE SEQUENCE [LARGE SCALE GENOMIC DNA]</scope>
    <source>
        <strain evidence="13 14">JCM 31229</strain>
    </source>
</reference>
<keyword evidence="13" id="KW-0675">Receptor</keyword>
<feature type="domain" description="TonB-dependent receptor-like beta-barrel" evidence="11">
    <location>
        <begin position="413"/>
        <end position="887"/>
    </location>
</feature>
<evidence type="ECO:0000313" key="14">
    <source>
        <dbReference type="Proteomes" id="UP000706039"/>
    </source>
</evidence>
<evidence type="ECO:0000256" key="8">
    <source>
        <dbReference type="PROSITE-ProRule" id="PRU01360"/>
    </source>
</evidence>
<evidence type="ECO:0000313" key="13">
    <source>
        <dbReference type="EMBL" id="MBY8825114.1"/>
    </source>
</evidence>
<dbReference type="Pfam" id="PF00593">
    <property type="entry name" value="TonB_dep_Rec_b-barrel"/>
    <property type="match status" value="1"/>
</dbReference>
<dbReference type="RefSeq" id="WP_222992218.1">
    <property type="nucleotide sequence ID" value="NZ_JAINVV010000011.1"/>
</dbReference>
<keyword evidence="3 8" id="KW-1134">Transmembrane beta strand</keyword>
<dbReference type="PANTHER" id="PTHR47234:SF2">
    <property type="entry name" value="TONB-DEPENDENT RECEPTOR"/>
    <property type="match status" value="1"/>
</dbReference>
<keyword evidence="6 8" id="KW-0472">Membrane</keyword>
<comment type="similarity">
    <text evidence="8 9">Belongs to the TonB-dependent receptor family.</text>
</comment>
<comment type="caution">
    <text evidence="13">The sequence shown here is derived from an EMBL/GenBank/DDBJ whole genome shotgun (WGS) entry which is preliminary data.</text>
</comment>
<keyword evidence="14" id="KW-1185">Reference proteome</keyword>
<dbReference type="InterPro" id="IPR000531">
    <property type="entry name" value="Beta-barrel_TonB"/>
</dbReference>
<feature type="chain" id="PRO_5046465744" evidence="10">
    <location>
        <begin position="25"/>
        <end position="925"/>
    </location>
</feature>
<dbReference type="Gene3D" id="2.40.170.20">
    <property type="entry name" value="TonB-dependent receptor, beta-barrel domain"/>
    <property type="match status" value="1"/>
</dbReference>
<evidence type="ECO:0000256" key="6">
    <source>
        <dbReference type="ARBA" id="ARBA00023136"/>
    </source>
</evidence>
<dbReference type="Gene3D" id="2.170.130.10">
    <property type="entry name" value="TonB-dependent receptor, plug domain"/>
    <property type="match status" value="1"/>
</dbReference>